<evidence type="ECO:0000256" key="9">
    <source>
        <dbReference type="ARBA" id="ARBA00022833"/>
    </source>
</evidence>
<keyword evidence="9" id="KW-0862">Zinc</keyword>
<feature type="signal peptide" evidence="16">
    <location>
        <begin position="1"/>
        <end position="21"/>
    </location>
</feature>
<dbReference type="Pfam" id="PF00246">
    <property type="entry name" value="Peptidase_M14"/>
    <property type="match status" value="1"/>
</dbReference>
<dbReference type="GO" id="GO:0006508">
    <property type="term" value="P:proteolysis"/>
    <property type="evidence" value="ECO:0007669"/>
    <property type="project" value="InterPro"/>
</dbReference>
<reference evidence="18" key="1">
    <citation type="submission" date="2023-08" db="EMBL/GenBank/DDBJ databases">
        <title>Black Yeasts Isolated from many extreme environments.</title>
        <authorList>
            <person name="Coleine C."/>
            <person name="Stajich J.E."/>
            <person name="Selbmann L."/>
        </authorList>
    </citation>
    <scope>NUCLEOTIDE SEQUENCE</scope>
    <source>
        <strain evidence="18">CCFEE 5810</strain>
    </source>
</reference>
<evidence type="ECO:0000259" key="17">
    <source>
        <dbReference type="PROSITE" id="PS52035"/>
    </source>
</evidence>
<dbReference type="SUPFAM" id="SSF53187">
    <property type="entry name" value="Zn-dependent exopeptidases"/>
    <property type="match status" value="1"/>
</dbReference>
<accession>A0AAN7WDW0</accession>
<keyword evidence="10" id="KW-1015">Disulfide bond</keyword>
<dbReference type="AlphaFoldDB" id="A0AAN7WDW0"/>
<evidence type="ECO:0000256" key="5">
    <source>
        <dbReference type="ARBA" id="ARBA00022525"/>
    </source>
</evidence>
<evidence type="ECO:0000256" key="7">
    <source>
        <dbReference type="ARBA" id="ARBA00022723"/>
    </source>
</evidence>
<dbReference type="GO" id="GO:0004181">
    <property type="term" value="F:metallocarboxypeptidase activity"/>
    <property type="evidence" value="ECO:0007669"/>
    <property type="project" value="InterPro"/>
</dbReference>
<evidence type="ECO:0000256" key="13">
    <source>
        <dbReference type="ARBA" id="ARBA00026187"/>
    </source>
</evidence>
<comment type="subcellular location">
    <subcellularLocation>
        <location evidence="3">Secreted</location>
    </subcellularLocation>
    <subcellularLocation>
        <location evidence="2">Vacuole</location>
    </subcellularLocation>
</comment>
<dbReference type="GO" id="GO:0008270">
    <property type="term" value="F:zinc ion binding"/>
    <property type="evidence" value="ECO:0007669"/>
    <property type="project" value="InterPro"/>
</dbReference>
<evidence type="ECO:0000313" key="18">
    <source>
        <dbReference type="EMBL" id="KAK5708356.1"/>
    </source>
</evidence>
<evidence type="ECO:0000256" key="2">
    <source>
        <dbReference type="ARBA" id="ARBA00004116"/>
    </source>
</evidence>
<evidence type="ECO:0000256" key="15">
    <source>
        <dbReference type="PROSITE-ProRule" id="PRU01379"/>
    </source>
</evidence>
<dbReference type="GO" id="GO:0005773">
    <property type="term" value="C:vacuole"/>
    <property type="evidence" value="ECO:0007669"/>
    <property type="project" value="UniProtKB-SubCell"/>
</dbReference>
<comment type="caution">
    <text evidence="18">The sequence shown here is derived from an EMBL/GenBank/DDBJ whole genome shotgun (WGS) entry which is preliminary data.</text>
</comment>
<evidence type="ECO:0000256" key="6">
    <source>
        <dbReference type="ARBA" id="ARBA00022554"/>
    </source>
</evidence>
<dbReference type="GO" id="GO:0005576">
    <property type="term" value="C:extracellular region"/>
    <property type="evidence" value="ECO:0007669"/>
    <property type="project" value="UniProtKB-SubCell"/>
</dbReference>
<feature type="chain" id="PRO_5042990351" description="Inactive metallocarboxypeptidase ECM14" evidence="16">
    <location>
        <begin position="22"/>
        <end position="593"/>
    </location>
</feature>
<keyword evidence="6" id="KW-0926">Vacuole</keyword>
<feature type="domain" description="Peptidase M14" evidence="17">
    <location>
        <begin position="204"/>
        <end position="527"/>
    </location>
</feature>
<dbReference type="EMBL" id="JAVRQU010000001">
    <property type="protein sequence ID" value="KAK5708356.1"/>
    <property type="molecule type" value="Genomic_DNA"/>
</dbReference>
<gene>
    <name evidence="18" type="primary">ECM14</name>
    <name evidence="18" type="ORF">LTR97_000896</name>
</gene>
<dbReference type="InterPro" id="IPR000834">
    <property type="entry name" value="Peptidase_M14"/>
</dbReference>
<dbReference type="PROSITE" id="PS00132">
    <property type="entry name" value="CARBOXYPEPT_ZN_1"/>
    <property type="match status" value="1"/>
</dbReference>
<evidence type="ECO:0000256" key="11">
    <source>
        <dbReference type="ARBA" id="ARBA00023316"/>
    </source>
</evidence>
<dbReference type="PANTHER" id="PTHR11705:SF147">
    <property type="entry name" value="INACTIVE METALLOCARBOXYPEPTIDASE ECM14"/>
    <property type="match status" value="1"/>
</dbReference>
<comment type="cofactor">
    <cofactor evidence="1">
        <name>Zn(2+)</name>
        <dbReference type="ChEBI" id="CHEBI:29105"/>
    </cofactor>
</comment>
<evidence type="ECO:0000256" key="14">
    <source>
        <dbReference type="ARBA" id="ARBA00026213"/>
    </source>
</evidence>
<keyword evidence="8 16" id="KW-0732">Signal</keyword>
<comment type="function">
    <text evidence="12">Inactive carboxypeptidase that may play a role in cell wall organization and biogenesis.</text>
</comment>
<evidence type="ECO:0000313" key="19">
    <source>
        <dbReference type="Proteomes" id="UP001310594"/>
    </source>
</evidence>
<evidence type="ECO:0000256" key="3">
    <source>
        <dbReference type="ARBA" id="ARBA00004613"/>
    </source>
</evidence>
<dbReference type="CDD" id="cd03860">
    <property type="entry name" value="M14_CP_A-B_like"/>
    <property type="match status" value="1"/>
</dbReference>
<keyword evidence="5" id="KW-0964">Secreted</keyword>
<dbReference type="InterPro" id="IPR057246">
    <property type="entry name" value="CARBOXYPEPT_ZN_1"/>
</dbReference>
<name>A0AAN7WDW0_9PEZI</name>
<evidence type="ECO:0000256" key="16">
    <source>
        <dbReference type="SAM" id="SignalP"/>
    </source>
</evidence>
<dbReference type="PRINTS" id="PR00765">
    <property type="entry name" value="CRBOXYPTASEA"/>
</dbReference>
<evidence type="ECO:0000256" key="4">
    <source>
        <dbReference type="ARBA" id="ARBA00005988"/>
    </source>
</evidence>
<evidence type="ECO:0000256" key="1">
    <source>
        <dbReference type="ARBA" id="ARBA00001947"/>
    </source>
</evidence>
<protein>
    <recommendedName>
        <fullName evidence="13">Inactive metallocarboxypeptidase ECM14</fullName>
    </recommendedName>
    <alternativeName>
        <fullName evidence="14">Inactive metallocarboxypeptidase ecm14</fullName>
    </alternativeName>
</protein>
<dbReference type="Proteomes" id="UP001310594">
    <property type="component" value="Unassembled WGS sequence"/>
</dbReference>
<dbReference type="FunFam" id="3.40.630.10:FF:000060">
    <property type="entry name" value="Putative metallocarboxypeptidase ecm14"/>
    <property type="match status" value="1"/>
</dbReference>
<evidence type="ECO:0000256" key="8">
    <source>
        <dbReference type="ARBA" id="ARBA00022729"/>
    </source>
</evidence>
<dbReference type="GO" id="GO:0071555">
    <property type="term" value="P:cell wall organization"/>
    <property type="evidence" value="ECO:0007669"/>
    <property type="project" value="UniProtKB-KW"/>
</dbReference>
<keyword evidence="7" id="KW-0479">Metal-binding</keyword>
<comment type="caution">
    <text evidence="15">Lacks conserved residue(s) required for the propagation of feature annotation.</text>
</comment>
<evidence type="ECO:0000256" key="10">
    <source>
        <dbReference type="ARBA" id="ARBA00023157"/>
    </source>
</evidence>
<evidence type="ECO:0000256" key="12">
    <source>
        <dbReference type="ARBA" id="ARBA00025210"/>
    </source>
</evidence>
<organism evidence="18 19">
    <name type="scientific">Elasticomyces elasticus</name>
    <dbReference type="NCBI Taxonomy" id="574655"/>
    <lineage>
        <taxon>Eukaryota</taxon>
        <taxon>Fungi</taxon>
        <taxon>Dikarya</taxon>
        <taxon>Ascomycota</taxon>
        <taxon>Pezizomycotina</taxon>
        <taxon>Dothideomycetes</taxon>
        <taxon>Dothideomycetidae</taxon>
        <taxon>Mycosphaerellales</taxon>
        <taxon>Teratosphaeriaceae</taxon>
        <taxon>Elasticomyces</taxon>
    </lineage>
</organism>
<comment type="similarity">
    <text evidence="4 15">Belongs to the peptidase M14 family.</text>
</comment>
<dbReference type="SMART" id="SM00631">
    <property type="entry name" value="Zn_pept"/>
    <property type="match status" value="1"/>
</dbReference>
<sequence>MRLHAALLALPASLLVSVVVAVPSPAAYIEHQQRFSAPALPQRSRWRTLSDRLIVLLWGSHSPQSHIGVNTAQSDRQAPAHTLARYGGDVVLRFNISTADEAKSLADAADTLLLDVWEFAQDGVDIRLSKDIVAPLLGLLPESLQRSHTPLLRERELAQAIYDTYPTPRGHAPQVTSPPSHLRDRAFSASLHQGNGESNMFFADYQPLSVVEPWLRLLTSLFTTHVRPVTIGVSAQGRDIAGLRVGVHPTNNDDPDQLKRKTILITGGLHAREWISTSTVNYIAYSLITGYGKIPSITRLLEDFDFVFIPTVNPDGYAYTWTTDRLWRKNRQQTSLRFCQGIDLDRAFGFQWDGDVTTMGNPCSESFAGEEPFEAVEAKVLANWAKNETENNNVEFIGFLDLHSYSQQIQYPYSYSCDDTPPGLENLEELAMGLSKAIRVAHGHNYEVMPACEGNMGVAGDQKKLWPRMEAAGGSALDWFYHEMRTRYTYQIKLRDRGTYGFLLPREEIVPTGKEILDAVLYLGSFLGEVYGLGRSAKVKVQRNDEASQTEEIVDKAEADSHRDLDDEWAVIEADESLDDEDVQWELRRRRKR</sequence>
<dbReference type="PROSITE" id="PS52035">
    <property type="entry name" value="PEPTIDASE_M14"/>
    <property type="match status" value="1"/>
</dbReference>
<proteinExistence type="inferred from homology"/>
<keyword evidence="11" id="KW-0961">Cell wall biogenesis/degradation</keyword>
<dbReference type="PANTHER" id="PTHR11705">
    <property type="entry name" value="PROTEASE FAMILY M14 CARBOXYPEPTIDASE A,B"/>
    <property type="match status" value="1"/>
</dbReference>
<dbReference type="Gene3D" id="3.40.630.10">
    <property type="entry name" value="Zn peptidases"/>
    <property type="match status" value="1"/>
</dbReference>